<reference evidence="2" key="2">
    <citation type="journal article" date="2023" name="Microbiol Resour">
        <title>Decontamination and Annotation of the Draft Genome Sequence of the Oomycete Lagenidium giganteum ARSEF 373.</title>
        <authorList>
            <person name="Morgan W.R."/>
            <person name="Tartar A."/>
        </authorList>
    </citation>
    <scope>NUCLEOTIDE SEQUENCE</scope>
    <source>
        <strain evidence="2">ARSEF 373</strain>
    </source>
</reference>
<dbReference type="AlphaFoldDB" id="A0AAV2YRX5"/>
<gene>
    <name evidence="2" type="ORF">N0F65_000636</name>
</gene>
<feature type="non-terminal residue" evidence="2">
    <location>
        <position position="94"/>
    </location>
</feature>
<organism evidence="2 3">
    <name type="scientific">Lagenidium giganteum</name>
    <dbReference type="NCBI Taxonomy" id="4803"/>
    <lineage>
        <taxon>Eukaryota</taxon>
        <taxon>Sar</taxon>
        <taxon>Stramenopiles</taxon>
        <taxon>Oomycota</taxon>
        <taxon>Peronosporomycetes</taxon>
        <taxon>Pythiales</taxon>
        <taxon>Pythiaceae</taxon>
    </lineage>
</organism>
<feature type="transmembrane region" description="Helical" evidence="1">
    <location>
        <begin position="64"/>
        <end position="87"/>
    </location>
</feature>
<evidence type="ECO:0000256" key="1">
    <source>
        <dbReference type="SAM" id="Phobius"/>
    </source>
</evidence>
<keyword evidence="1" id="KW-0812">Transmembrane</keyword>
<proteinExistence type="predicted"/>
<dbReference type="Proteomes" id="UP001146120">
    <property type="component" value="Unassembled WGS sequence"/>
</dbReference>
<keyword evidence="3" id="KW-1185">Reference proteome</keyword>
<reference evidence="2" key="1">
    <citation type="submission" date="2022-11" db="EMBL/GenBank/DDBJ databases">
        <authorList>
            <person name="Morgan W.R."/>
            <person name="Tartar A."/>
        </authorList>
    </citation>
    <scope>NUCLEOTIDE SEQUENCE</scope>
    <source>
        <strain evidence="2">ARSEF 373</strain>
    </source>
</reference>
<sequence>MILAVQELFEVVLQTIQAQRLSRWSARPRFNHVYAALTVCNCWSSALVRHYFRHSLSLQRIVTLLLDCYLDFVSAIVVPFALAYPYIEVYDPSS</sequence>
<evidence type="ECO:0000313" key="3">
    <source>
        <dbReference type="Proteomes" id="UP001146120"/>
    </source>
</evidence>
<dbReference type="EMBL" id="DAKRPA010000178">
    <property type="protein sequence ID" value="DAZ96088.1"/>
    <property type="molecule type" value="Genomic_DNA"/>
</dbReference>
<keyword evidence="1" id="KW-0472">Membrane</keyword>
<keyword evidence="1" id="KW-1133">Transmembrane helix</keyword>
<evidence type="ECO:0000313" key="2">
    <source>
        <dbReference type="EMBL" id="DAZ96088.1"/>
    </source>
</evidence>
<name>A0AAV2YRX5_9STRA</name>
<protein>
    <submittedName>
        <fullName evidence="2">Uncharacterized protein</fullName>
    </submittedName>
</protein>
<comment type="caution">
    <text evidence="2">The sequence shown here is derived from an EMBL/GenBank/DDBJ whole genome shotgun (WGS) entry which is preliminary data.</text>
</comment>
<accession>A0AAV2YRX5</accession>